<dbReference type="Proteomes" id="UP001160148">
    <property type="component" value="Unassembled WGS sequence"/>
</dbReference>
<comment type="caution">
    <text evidence="1">The sequence shown here is derived from an EMBL/GenBank/DDBJ whole genome shotgun (WGS) entry which is preliminary data.</text>
</comment>
<dbReference type="SUPFAM" id="SSF53098">
    <property type="entry name" value="Ribonuclease H-like"/>
    <property type="match status" value="1"/>
</dbReference>
<dbReference type="AlphaFoldDB" id="A0AAV0VL49"/>
<protein>
    <submittedName>
        <fullName evidence="1">Uncharacterized protein</fullName>
    </submittedName>
</protein>
<dbReference type="EMBL" id="CARXXK010000001">
    <property type="protein sequence ID" value="CAI6344359.1"/>
    <property type="molecule type" value="Genomic_DNA"/>
</dbReference>
<evidence type="ECO:0000313" key="2">
    <source>
        <dbReference type="Proteomes" id="UP001160148"/>
    </source>
</evidence>
<accession>A0AAV0VL49</accession>
<name>A0AAV0VL49_9HEMI</name>
<gene>
    <name evidence="1" type="ORF">MEUPH1_LOCUS1501</name>
</gene>
<sequence length="125" mass="14129">MLKIELSKCNFISVLTDASNHHSQKMVPVMNRYFIPNEGVKTKILEFDELSGETSLLLTDYISKVLSHWDVLKKVIAFSADNTNTNFGGVNRRRKNNVFYKLKESINTNLIGIGCAAHILNNSLQ</sequence>
<keyword evidence="2" id="KW-1185">Reference proteome</keyword>
<dbReference type="PANTHER" id="PTHR37162:SF1">
    <property type="entry name" value="BED-TYPE DOMAIN-CONTAINING PROTEIN"/>
    <property type="match status" value="1"/>
</dbReference>
<evidence type="ECO:0000313" key="1">
    <source>
        <dbReference type="EMBL" id="CAI6344359.1"/>
    </source>
</evidence>
<proteinExistence type="predicted"/>
<dbReference type="PANTHER" id="PTHR37162">
    <property type="entry name" value="HAT FAMILY DIMERISATION DOMAINCONTAINING PROTEIN-RELATED"/>
    <property type="match status" value="1"/>
</dbReference>
<reference evidence="1 2" key="1">
    <citation type="submission" date="2023-01" db="EMBL/GenBank/DDBJ databases">
        <authorList>
            <person name="Whitehead M."/>
        </authorList>
    </citation>
    <scope>NUCLEOTIDE SEQUENCE [LARGE SCALE GENOMIC DNA]</scope>
</reference>
<organism evidence="1 2">
    <name type="scientific">Macrosiphum euphorbiae</name>
    <name type="common">potato aphid</name>
    <dbReference type="NCBI Taxonomy" id="13131"/>
    <lineage>
        <taxon>Eukaryota</taxon>
        <taxon>Metazoa</taxon>
        <taxon>Ecdysozoa</taxon>
        <taxon>Arthropoda</taxon>
        <taxon>Hexapoda</taxon>
        <taxon>Insecta</taxon>
        <taxon>Pterygota</taxon>
        <taxon>Neoptera</taxon>
        <taxon>Paraneoptera</taxon>
        <taxon>Hemiptera</taxon>
        <taxon>Sternorrhyncha</taxon>
        <taxon>Aphidomorpha</taxon>
        <taxon>Aphidoidea</taxon>
        <taxon>Aphididae</taxon>
        <taxon>Macrosiphini</taxon>
        <taxon>Macrosiphum</taxon>
    </lineage>
</organism>
<dbReference type="InterPro" id="IPR012337">
    <property type="entry name" value="RNaseH-like_sf"/>
</dbReference>